<dbReference type="PIRSF" id="PIRSF001488">
    <property type="entry name" value="Tdi_protein"/>
    <property type="match status" value="1"/>
</dbReference>
<gene>
    <name evidence="5" type="ORF">V5J35_003761</name>
</gene>
<reference evidence="5 6" key="1">
    <citation type="submission" date="2024-06" db="EMBL/GenBank/DDBJ databases">
        <title>Genomic Encyclopedia of Type Strains, Phase V (KMG-V): Genome sequencing to study the core and pangenomes of soil and plant-associated prokaryotes.</title>
        <authorList>
            <person name="Whitman W."/>
        </authorList>
    </citation>
    <scope>NUCLEOTIDE SEQUENCE [LARGE SCALE GENOMIC DNA]</scope>
    <source>
        <strain evidence="5 6">NE40</strain>
    </source>
</reference>
<dbReference type="InterPro" id="IPR036249">
    <property type="entry name" value="Thioredoxin-like_sf"/>
</dbReference>
<dbReference type="GO" id="GO:0016491">
    <property type="term" value="F:oxidoreductase activity"/>
    <property type="evidence" value="ECO:0007669"/>
    <property type="project" value="UniProtKB-KW"/>
</dbReference>
<keyword evidence="1 3" id="KW-0732">Signal</keyword>
<evidence type="ECO:0000259" key="4">
    <source>
        <dbReference type="Pfam" id="PF13462"/>
    </source>
</evidence>
<dbReference type="RefSeq" id="WP_354008641.1">
    <property type="nucleotide sequence ID" value="NZ_JBEWTA010000001.1"/>
</dbReference>
<comment type="subcellular location">
    <subcellularLocation>
        <location evidence="2">Periplasm</location>
    </subcellularLocation>
</comment>
<protein>
    <recommendedName>
        <fullName evidence="2">Thiol:disulfide interchange protein</fullName>
    </recommendedName>
</protein>
<dbReference type="Pfam" id="PF13462">
    <property type="entry name" value="Thioredoxin_4"/>
    <property type="match status" value="1"/>
</dbReference>
<evidence type="ECO:0000313" key="6">
    <source>
        <dbReference type="Proteomes" id="UP001549366"/>
    </source>
</evidence>
<proteinExistence type="inferred from homology"/>
<dbReference type="InterPro" id="IPR023205">
    <property type="entry name" value="DsbA/DsbL"/>
</dbReference>
<keyword evidence="5" id="KW-0560">Oxidoreductase</keyword>
<evidence type="ECO:0000256" key="2">
    <source>
        <dbReference type="PIRNR" id="PIRNR001488"/>
    </source>
</evidence>
<feature type="chain" id="PRO_5047261920" description="Thiol:disulfide interchange protein" evidence="3">
    <location>
        <begin position="21"/>
        <end position="201"/>
    </location>
</feature>
<feature type="signal peptide" evidence="3">
    <location>
        <begin position="1"/>
        <end position="20"/>
    </location>
</feature>
<dbReference type="InterPro" id="IPR012336">
    <property type="entry name" value="Thioredoxin-like_fold"/>
</dbReference>
<sequence length="201" mass="23163">MKKLISIFCLALVLPLSVFASDFSEGIHYNTLPGFQKSDQPEVREVFSVYCRGCYFWSLEALDDLEQTLKSREISYYQSHVAFMGNYGNKASQALAITKGTEQFAPLKKAMFKALQEDRIGDWQSDDQFFKALADAGLSKRDWTMGVNDPAVRERMRSWSELEQNVRSVPGFIINNKYIINLSRLTSFDEFYKVVDYLLEK</sequence>
<dbReference type="Proteomes" id="UP001549366">
    <property type="component" value="Unassembled WGS sequence"/>
</dbReference>
<dbReference type="InterPro" id="IPR050824">
    <property type="entry name" value="Thiol_disulfide_DsbA"/>
</dbReference>
<keyword evidence="2" id="KW-1015">Disulfide bond</keyword>
<accession>A0ABV2SMJ6</accession>
<dbReference type="SUPFAM" id="SSF52833">
    <property type="entry name" value="Thioredoxin-like"/>
    <property type="match status" value="1"/>
</dbReference>
<comment type="caution">
    <text evidence="5">The sequence shown here is derived from an EMBL/GenBank/DDBJ whole genome shotgun (WGS) entry which is preliminary data.</text>
</comment>
<evidence type="ECO:0000256" key="1">
    <source>
        <dbReference type="ARBA" id="ARBA00022729"/>
    </source>
</evidence>
<dbReference type="Gene3D" id="3.40.30.10">
    <property type="entry name" value="Glutaredoxin"/>
    <property type="match status" value="1"/>
</dbReference>
<dbReference type="CDD" id="cd03019">
    <property type="entry name" value="DsbA_DsbA"/>
    <property type="match status" value="1"/>
</dbReference>
<comment type="similarity">
    <text evidence="2">Belongs to the thioredoxin family.</text>
</comment>
<evidence type="ECO:0000256" key="3">
    <source>
        <dbReference type="SAM" id="SignalP"/>
    </source>
</evidence>
<dbReference type="EMBL" id="JBEWTB010000002">
    <property type="protein sequence ID" value="MET4758569.1"/>
    <property type="molecule type" value="Genomic_DNA"/>
</dbReference>
<name>A0ABV2SMJ6_9GAMM</name>
<dbReference type="PANTHER" id="PTHR35891">
    <property type="entry name" value="THIOL:DISULFIDE INTERCHANGE PROTEIN DSBA"/>
    <property type="match status" value="1"/>
</dbReference>
<dbReference type="PANTHER" id="PTHR35891:SF3">
    <property type="entry name" value="THIOL:DISULFIDE INTERCHANGE PROTEIN DSBL"/>
    <property type="match status" value="1"/>
</dbReference>
<organism evidence="5 6">
    <name type="scientific">Endozoicomonas lisbonensis</name>
    <dbReference type="NCBI Taxonomy" id="3120522"/>
    <lineage>
        <taxon>Bacteria</taxon>
        <taxon>Pseudomonadati</taxon>
        <taxon>Pseudomonadota</taxon>
        <taxon>Gammaproteobacteria</taxon>
        <taxon>Oceanospirillales</taxon>
        <taxon>Endozoicomonadaceae</taxon>
        <taxon>Endozoicomonas</taxon>
    </lineage>
</organism>
<keyword evidence="6" id="KW-1185">Reference proteome</keyword>
<evidence type="ECO:0000313" key="5">
    <source>
        <dbReference type="EMBL" id="MET4758569.1"/>
    </source>
</evidence>
<keyword evidence="2" id="KW-0574">Periplasm</keyword>
<feature type="domain" description="Thioredoxin-like fold" evidence="4">
    <location>
        <begin position="42"/>
        <end position="189"/>
    </location>
</feature>